<gene>
    <name evidence="1" type="ORF">L2A60_09765</name>
</gene>
<accession>A0ABS9E039</accession>
<comment type="caution">
    <text evidence="1">The sequence shown here is derived from an EMBL/GenBank/DDBJ whole genome shotgun (WGS) entry which is preliminary data.</text>
</comment>
<proteinExistence type="predicted"/>
<dbReference type="RefSeq" id="WP_235704198.1">
    <property type="nucleotide sequence ID" value="NZ_JAKGBZ010000016.1"/>
</dbReference>
<evidence type="ECO:0000313" key="2">
    <source>
        <dbReference type="Proteomes" id="UP001521209"/>
    </source>
</evidence>
<keyword evidence="2" id="KW-1185">Reference proteome</keyword>
<evidence type="ECO:0000313" key="1">
    <source>
        <dbReference type="EMBL" id="MCF3946964.1"/>
    </source>
</evidence>
<dbReference type="Proteomes" id="UP001521209">
    <property type="component" value="Unassembled WGS sequence"/>
</dbReference>
<organism evidence="1 2">
    <name type="scientific">Acidiphilium iwatense</name>
    <dbReference type="NCBI Taxonomy" id="768198"/>
    <lineage>
        <taxon>Bacteria</taxon>
        <taxon>Pseudomonadati</taxon>
        <taxon>Pseudomonadota</taxon>
        <taxon>Alphaproteobacteria</taxon>
        <taxon>Acetobacterales</taxon>
        <taxon>Acidocellaceae</taxon>
        <taxon>Acidiphilium</taxon>
    </lineage>
</organism>
<reference evidence="1 2" key="1">
    <citation type="submission" date="2022-01" db="EMBL/GenBank/DDBJ databases">
        <authorList>
            <person name="Won M."/>
            <person name="Kim S.-J."/>
            <person name="Kwon S.-W."/>
        </authorList>
    </citation>
    <scope>NUCLEOTIDE SEQUENCE [LARGE SCALE GENOMIC DNA]</scope>
    <source>
        <strain evidence="1 2">KCTC 23505</strain>
    </source>
</reference>
<name>A0ABS9E039_9PROT</name>
<sequence length="51" mass="5327">MAFSTLSQVARELTDGIAAMPGLACGISASRRSGIKTESSIETEEFQHGAI</sequence>
<protein>
    <submittedName>
        <fullName evidence="1">Uncharacterized protein</fullName>
    </submittedName>
</protein>
<dbReference type="EMBL" id="JAKGBZ010000016">
    <property type="protein sequence ID" value="MCF3946964.1"/>
    <property type="molecule type" value="Genomic_DNA"/>
</dbReference>